<keyword evidence="2" id="KW-1185">Reference proteome</keyword>
<dbReference type="EMBL" id="JAAXKZ010000045">
    <property type="protein sequence ID" value="NMH92675.1"/>
    <property type="molecule type" value="Genomic_DNA"/>
</dbReference>
<dbReference type="InterPro" id="IPR029058">
    <property type="entry name" value="AB_hydrolase_fold"/>
</dbReference>
<dbReference type="GO" id="GO:0016787">
    <property type="term" value="F:hydrolase activity"/>
    <property type="evidence" value="ECO:0007669"/>
    <property type="project" value="UniProtKB-KW"/>
</dbReference>
<dbReference type="Gene3D" id="3.40.50.1820">
    <property type="entry name" value="alpha/beta hydrolase"/>
    <property type="match status" value="2"/>
</dbReference>
<dbReference type="AlphaFoldDB" id="A0A848DJC8"/>
<comment type="caution">
    <text evidence="1">The sequence shown here is derived from an EMBL/GenBank/DDBJ whole genome shotgun (WGS) entry which is preliminary data.</text>
</comment>
<dbReference type="Proteomes" id="UP000586918">
    <property type="component" value="Unassembled WGS sequence"/>
</dbReference>
<gene>
    <name evidence="1" type="ORF">HF519_14070</name>
</gene>
<sequence length="435" mass="47939">MSVVGGARPEDNQTDTYLKRTRYTTFSSLPSDCSAEMVSLFASDGAETRGMLYIPAGASRTVVCFSHPRVDVQRHFQIRHFLDAGYAVFAHNSRWLGNDVATTHEHLLLDIAAAMRHLRDERGFDHVVLLGTSGGGSLYGFYQAQAATPPEQRLRDLPSGESIDLPGEDMPGADGIILSAAHTGQGKLLGRIIDPSVVDEGDPITVDPALDMFDPANGFRERPEESRYPAEFLQAYRAAQHERVRRLDVLARAAVAEQRRYQAMLTEPGVERLSGRARAEITRRAVAAKYMVVYRTTANPAYLDLRIDASDRVQGGIWSTRPEVDNFGEWGLARLVTPRAWLSTWSAISSRASLVDNAAALDIPCLVTAGTADRDIYPSDCQAVHDAVPHADKTLILVEGADHYLLPSGRRGTGKDTRAESADHVQKWMRERFPV</sequence>
<organism evidence="1 2">
    <name type="scientific">Pseudonocardia bannensis</name>
    <dbReference type="NCBI Taxonomy" id="630973"/>
    <lineage>
        <taxon>Bacteria</taxon>
        <taxon>Bacillati</taxon>
        <taxon>Actinomycetota</taxon>
        <taxon>Actinomycetes</taxon>
        <taxon>Pseudonocardiales</taxon>
        <taxon>Pseudonocardiaceae</taxon>
        <taxon>Pseudonocardia</taxon>
    </lineage>
</organism>
<keyword evidence="1" id="KW-0378">Hydrolase</keyword>
<evidence type="ECO:0000313" key="1">
    <source>
        <dbReference type="EMBL" id="NMH92675.1"/>
    </source>
</evidence>
<evidence type="ECO:0000313" key="2">
    <source>
        <dbReference type="Proteomes" id="UP000586918"/>
    </source>
</evidence>
<accession>A0A848DJC8</accession>
<protein>
    <submittedName>
        <fullName evidence="1">Alpha/beta hydrolase</fullName>
    </submittedName>
</protein>
<dbReference type="SUPFAM" id="SSF53474">
    <property type="entry name" value="alpha/beta-Hydrolases"/>
    <property type="match status" value="2"/>
</dbReference>
<dbReference type="RefSeq" id="WP_169413384.1">
    <property type="nucleotide sequence ID" value="NZ_JAAXKZ010000045.1"/>
</dbReference>
<name>A0A848DJC8_9PSEU</name>
<reference evidence="1 2" key="1">
    <citation type="submission" date="2020-04" db="EMBL/GenBank/DDBJ databases">
        <authorList>
            <person name="Klaysubun C."/>
            <person name="Duangmal K."/>
            <person name="Lipun K."/>
        </authorList>
    </citation>
    <scope>NUCLEOTIDE SEQUENCE [LARGE SCALE GENOMIC DNA]</scope>
    <source>
        <strain evidence="1 2">DSM 45300</strain>
    </source>
</reference>
<proteinExistence type="predicted"/>